<feature type="region of interest" description="Disordered" evidence="1">
    <location>
        <begin position="1"/>
        <end position="21"/>
    </location>
</feature>
<feature type="region of interest" description="Disordered" evidence="1">
    <location>
        <begin position="57"/>
        <end position="94"/>
    </location>
</feature>
<gene>
    <name evidence="2" type="ORF">CSUI_008610</name>
</gene>
<dbReference type="EMBL" id="MIGC01004876">
    <property type="protein sequence ID" value="PHJ17561.1"/>
    <property type="molecule type" value="Genomic_DNA"/>
</dbReference>
<comment type="caution">
    <text evidence="2">The sequence shown here is derived from an EMBL/GenBank/DDBJ whole genome shotgun (WGS) entry which is preliminary data.</text>
</comment>
<sequence>MELRRVDTALPGFPSSDSSVPSLSSFDAFRRSQAEPFKLPLFSAWWGDARHSSGQSGYFPERNYGTLNSEGRGDDETEVERRGHTPETERQRDGIKACVLPRLEQQFRTASFWVIDGRRDAKNKRVASERSVYSAPSCPPDCEVSVGEGGTHEVLPPVFRLPLRYSCNLTLVGKRLCGSDLLLRPLAVVHTPHQALGASELIGVGEKHVRGNAEKKGSTEEKTKRSPDRPEHGTAETLPWEKARAGARGHTSEGVPTAKGSSGNGLPFLSRDTGSSITGLYLRHITLNTPASSGLALSFGNRCTSARTVSWRARDSADAVAGGDTLSPSSGTAYFSPVSADIPIGLVQPWGPAFSYGLLLVQLAALPESVRDDVLRATKPFGAILEERGINRRVCIDNLLHIHITRDFFGDDAQLQKMGQSPAAREGQATDVGPCDPSRRELEATDTNRRNKQSCVRAKGCTCVFLGSSRNGETAHFCTFGRWSTVTCDDTPAARVLEILNARLIIHAASALHSFQDRGRSSVPGRRSGDQSPGKGNRLHDAHSNKTSQEVYKHSPGSVIRSEDERDQQQFSEEDTLLGGKVQPNGCPDSEEAKDPVEYLSRVCLCSAQECPVHGHWLQIPPEWAPPLRRHYIAEIACQPASSGKEEDARLRFLRTRKSEAVGKSRDAAQGKSMEERGETAGKLTHAASGVGEVCCSVSERCFNCGSELCVENFPVDAGGRVVL</sequence>
<protein>
    <submittedName>
        <fullName evidence="2">Uncharacterized protein</fullName>
    </submittedName>
</protein>
<dbReference type="VEuPathDB" id="ToxoDB:CSUI_008610"/>
<feature type="compositionally biased region" description="Basic and acidic residues" evidence="1">
    <location>
        <begin position="207"/>
        <end position="244"/>
    </location>
</feature>
<accession>A0A2C6JMB8</accession>
<dbReference type="GeneID" id="94431949"/>
<name>A0A2C6JMB8_9APIC</name>
<feature type="compositionally biased region" description="Basic and acidic residues" evidence="1">
    <location>
        <begin position="662"/>
        <end position="680"/>
    </location>
</feature>
<feature type="region of interest" description="Disordered" evidence="1">
    <location>
        <begin position="515"/>
        <end position="593"/>
    </location>
</feature>
<reference evidence="2 3" key="1">
    <citation type="journal article" date="2017" name="Int. J. Parasitol.">
        <title>The genome of the protozoan parasite Cystoisospora suis and a reverse vaccinology approach to identify vaccine candidates.</title>
        <authorList>
            <person name="Palmieri N."/>
            <person name="Shrestha A."/>
            <person name="Ruttkowski B."/>
            <person name="Beck T."/>
            <person name="Vogl C."/>
            <person name="Tomley F."/>
            <person name="Blake D.P."/>
            <person name="Joachim A."/>
        </authorList>
    </citation>
    <scope>NUCLEOTIDE SEQUENCE [LARGE SCALE GENOMIC DNA]</scope>
    <source>
        <strain evidence="2 3">Wien I</strain>
    </source>
</reference>
<feature type="compositionally biased region" description="Basic and acidic residues" evidence="1">
    <location>
        <begin position="437"/>
        <end position="449"/>
    </location>
</feature>
<proteinExistence type="predicted"/>
<evidence type="ECO:0000313" key="2">
    <source>
        <dbReference type="EMBL" id="PHJ17561.1"/>
    </source>
</evidence>
<evidence type="ECO:0000256" key="1">
    <source>
        <dbReference type="SAM" id="MobiDB-lite"/>
    </source>
</evidence>
<organism evidence="2 3">
    <name type="scientific">Cystoisospora suis</name>
    <dbReference type="NCBI Taxonomy" id="483139"/>
    <lineage>
        <taxon>Eukaryota</taxon>
        <taxon>Sar</taxon>
        <taxon>Alveolata</taxon>
        <taxon>Apicomplexa</taxon>
        <taxon>Conoidasida</taxon>
        <taxon>Coccidia</taxon>
        <taxon>Eucoccidiorida</taxon>
        <taxon>Eimeriorina</taxon>
        <taxon>Sarcocystidae</taxon>
        <taxon>Cystoisospora</taxon>
    </lineage>
</organism>
<dbReference type="AlphaFoldDB" id="A0A2C6JMB8"/>
<dbReference type="RefSeq" id="XP_067919280.1">
    <property type="nucleotide sequence ID" value="XM_068068738.1"/>
</dbReference>
<keyword evidence="3" id="KW-1185">Reference proteome</keyword>
<dbReference type="Proteomes" id="UP000221165">
    <property type="component" value="Unassembled WGS sequence"/>
</dbReference>
<dbReference type="OrthoDB" id="333067at2759"/>
<feature type="region of interest" description="Disordered" evidence="1">
    <location>
        <begin position="417"/>
        <end position="449"/>
    </location>
</feature>
<feature type="compositionally biased region" description="Basic and acidic residues" evidence="1">
    <location>
        <begin position="71"/>
        <end position="94"/>
    </location>
</feature>
<feature type="region of interest" description="Disordered" evidence="1">
    <location>
        <begin position="207"/>
        <end position="267"/>
    </location>
</feature>
<feature type="region of interest" description="Disordered" evidence="1">
    <location>
        <begin position="662"/>
        <end position="681"/>
    </location>
</feature>
<evidence type="ECO:0000313" key="3">
    <source>
        <dbReference type="Proteomes" id="UP000221165"/>
    </source>
</evidence>